<gene>
    <name evidence="1" type="ORF">VZ94_02660</name>
</gene>
<reference evidence="2" key="1">
    <citation type="submission" date="2015-03" db="EMBL/GenBank/DDBJ databases">
        <title>Draft genome sequence of a novel methanotroph (Sn10-6) isolated from flooded ricefield rhizosphere in India.</title>
        <authorList>
            <person name="Pandit P.S."/>
            <person name="Pore S.D."/>
            <person name="Arora P."/>
            <person name="Kapse N.G."/>
            <person name="Dhakephalkar P.K."/>
            <person name="Rahalkar M.C."/>
        </authorList>
    </citation>
    <scope>NUCLEOTIDE SEQUENCE [LARGE SCALE GENOMIC DNA]</scope>
    <source>
        <strain evidence="2">Sn10-6</strain>
    </source>
</reference>
<accession>A0A0F3ILW2</accession>
<proteinExistence type="predicted"/>
<protein>
    <submittedName>
        <fullName evidence="1">Uncharacterized protein</fullName>
    </submittedName>
</protein>
<evidence type="ECO:0000313" key="1">
    <source>
        <dbReference type="EMBL" id="KJV07721.1"/>
    </source>
</evidence>
<keyword evidence="2" id="KW-1185">Reference proteome</keyword>
<sequence>MTTELNNNLFILITFFFSFDFGRVVNCVGGGRIKPHSLLRKCVKITKNVFNTFFSCIVVFLCA</sequence>
<dbReference type="AlphaFoldDB" id="A0A0F3ILW2"/>
<organism evidence="1 2">
    <name type="scientific">Methylocucumis oryzae</name>
    <dbReference type="NCBI Taxonomy" id="1632867"/>
    <lineage>
        <taxon>Bacteria</taxon>
        <taxon>Pseudomonadati</taxon>
        <taxon>Pseudomonadota</taxon>
        <taxon>Gammaproteobacteria</taxon>
        <taxon>Methylococcales</taxon>
        <taxon>Methylococcaceae</taxon>
        <taxon>Methylocucumis</taxon>
    </lineage>
</organism>
<reference evidence="1 2" key="2">
    <citation type="journal article" date="2016" name="Microb. Ecol.">
        <title>Genome Characteristics of a Novel Type I Methanotroph (Sn10-6) Isolated from a Flooded Indian Rice Field.</title>
        <authorList>
            <person name="Rahalkar M.C."/>
            <person name="Pandit P.S."/>
            <person name="Dhakephalkar P.K."/>
            <person name="Pore S."/>
            <person name="Arora P."/>
            <person name="Kapse N."/>
        </authorList>
    </citation>
    <scope>NUCLEOTIDE SEQUENCE [LARGE SCALE GENOMIC DNA]</scope>
    <source>
        <strain evidence="1 2">Sn10-6</strain>
    </source>
</reference>
<name>A0A0F3ILW2_9GAMM</name>
<dbReference type="Proteomes" id="UP000033684">
    <property type="component" value="Unassembled WGS sequence"/>
</dbReference>
<comment type="caution">
    <text evidence="1">The sequence shown here is derived from an EMBL/GenBank/DDBJ whole genome shotgun (WGS) entry which is preliminary data.</text>
</comment>
<evidence type="ECO:0000313" key="2">
    <source>
        <dbReference type="Proteomes" id="UP000033684"/>
    </source>
</evidence>
<dbReference type="EMBL" id="LAJX01000020">
    <property type="protein sequence ID" value="KJV07721.1"/>
    <property type="molecule type" value="Genomic_DNA"/>
</dbReference>